<feature type="transmembrane region" description="Helical" evidence="1">
    <location>
        <begin position="114"/>
        <end position="132"/>
    </location>
</feature>
<name>A0A0C3B141_PILCF</name>
<dbReference type="OrthoDB" id="3261349at2759"/>
<evidence type="ECO:0000313" key="3">
    <source>
        <dbReference type="EMBL" id="KIM79938.1"/>
    </source>
</evidence>
<feature type="transmembrane region" description="Helical" evidence="1">
    <location>
        <begin position="20"/>
        <end position="39"/>
    </location>
</feature>
<organism evidence="3 4">
    <name type="scientific">Piloderma croceum (strain F 1598)</name>
    <dbReference type="NCBI Taxonomy" id="765440"/>
    <lineage>
        <taxon>Eukaryota</taxon>
        <taxon>Fungi</taxon>
        <taxon>Dikarya</taxon>
        <taxon>Basidiomycota</taxon>
        <taxon>Agaricomycotina</taxon>
        <taxon>Agaricomycetes</taxon>
        <taxon>Agaricomycetidae</taxon>
        <taxon>Atheliales</taxon>
        <taxon>Atheliaceae</taxon>
        <taxon>Piloderma</taxon>
    </lineage>
</organism>
<keyword evidence="1" id="KW-0812">Transmembrane</keyword>
<protein>
    <recommendedName>
        <fullName evidence="2">DUF6533 domain-containing protein</fullName>
    </recommendedName>
</protein>
<dbReference type="InParanoid" id="A0A0C3B141"/>
<reference evidence="3 4" key="1">
    <citation type="submission" date="2014-04" db="EMBL/GenBank/DDBJ databases">
        <authorList>
            <consortium name="DOE Joint Genome Institute"/>
            <person name="Kuo A."/>
            <person name="Tarkka M."/>
            <person name="Buscot F."/>
            <person name="Kohler A."/>
            <person name="Nagy L.G."/>
            <person name="Floudas D."/>
            <person name="Copeland A."/>
            <person name="Barry K.W."/>
            <person name="Cichocki N."/>
            <person name="Veneault-Fourrey C."/>
            <person name="LaButti K."/>
            <person name="Lindquist E.A."/>
            <person name="Lipzen A."/>
            <person name="Lundell T."/>
            <person name="Morin E."/>
            <person name="Murat C."/>
            <person name="Sun H."/>
            <person name="Tunlid A."/>
            <person name="Henrissat B."/>
            <person name="Grigoriev I.V."/>
            <person name="Hibbett D.S."/>
            <person name="Martin F."/>
            <person name="Nordberg H.P."/>
            <person name="Cantor M.N."/>
            <person name="Hua S.X."/>
        </authorList>
    </citation>
    <scope>NUCLEOTIDE SEQUENCE [LARGE SCALE GENOMIC DNA]</scope>
    <source>
        <strain evidence="3 4">F 1598</strain>
    </source>
</reference>
<dbReference type="EMBL" id="KN833006">
    <property type="protein sequence ID" value="KIM79938.1"/>
    <property type="molecule type" value="Genomic_DNA"/>
</dbReference>
<accession>A0A0C3B141</accession>
<dbReference type="AlphaFoldDB" id="A0A0C3B141"/>
<reference evidence="4" key="2">
    <citation type="submission" date="2015-01" db="EMBL/GenBank/DDBJ databases">
        <title>Evolutionary Origins and Diversification of the Mycorrhizal Mutualists.</title>
        <authorList>
            <consortium name="DOE Joint Genome Institute"/>
            <consortium name="Mycorrhizal Genomics Consortium"/>
            <person name="Kohler A."/>
            <person name="Kuo A."/>
            <person name="Nagy L.G."/>
            <person name="Floudas D."/>
            <person name="Copeland A."/>
            <person name="Barry K.W."/>
            <person name="Cichocki N."/>
            <person name="Veneault-Fourrey C."/>
            <person name="LaButti K."/>
            <person name="Lindquist E.A."/>
            <person name="Lipzen A."/>
            <person name="Lundell T."/>
            <person name="Morin E."/>
            <person name="Murat C."/>
            <person name="Riley R."/>
            <person name="Ohm R."/>
            <person name="Sun H."/>
            <person name="Tunlid A."/>
            <person name="Henrissat B."/>
            <person name="Grigoriev I.V."/>
            <person name="Hibbett D.S."/>
            <person name="Martin F."/>
        </authorList>
    </citation>
    <scope>NUCLEOTIDE SEQUENCE [LARGE SCALE GENOMIC DNA]</scope>
    <source>
        <strain evidence="4">F 1598</strain>
    </source>
</reference>
<feature type="transmembrane region" description="Helical" evidence="1">
    <location>
        <begin position="144"/>
        <end position="166"/>
    </location>
</feature>
<dbReference type="STRING" id="765440.A0A0C3B141"/>
<dbReference type="Proteomes" id="UP000054166">
    <property type="component" value="Unassembled WGS sequence"/>
</dbReference>
<feature type="domain" description="DUF6533" evidence="2">
    <location>
        <begin position="25"/>
        <end position="67"/>
    </location>
</feature>
<feature type="transmembrane region" description="Helical" evidence="1">
    <location>
        <begin position="59"/>
        <end position="81"/>
    </location>
</feature>
<dbReference type="Pfam" id="PF20151">
    <property type="entry name" value="DUF6533"/>
    <property type="match status" value="1"/>
</dbReference>
<keyword evidence="4" id="KW-1185">Reference proteome</keyword>
<gene>
    <name evidence="3" type="ORF">PILCRDRAFT_9833</name>
</gene>
<dbReference type="InterPro" id="IPR045340">
    <property type="entry name" value="DUF6533"/>
</dbReference>
<feature type="transmembrane region" description="Helical" evidence="1">
    <location>
        <begin position="192"/>
        <end position="213"/>
    </location>
</feature>
<dbReference type="HOGENOM" id="CLU_035509_12_0_1"/>
<sequence>MASTGYAPLDSFAPAIFSSFQLNNYISIAFVMLLLYDHVITLDKEIEWIWTLRWRLPKVIFIVNRYIITTCLLIDFLPNFIYPLPLSLYVLHTCMACHEHADPRTSSCTWYNRLTVWVPILGFYPAQILMAIRICSLYGNSKILIGFLATLWLSTLIYSAVLFKLASNGWSTVFPYVNQGGCWLNSTSTINIAVPTRAVCLSIEGTFMFLIAYKIRPYQRRLNRTITVLARDSIAYFIIIFILQSLNLYSDINFNFPLALSGPAMCTTSIAVGRMMMNIRGLILDDPQHTVHLNSFQFAKGSESDSTAVMELDNVRNDNIASV</sequence>
<keyword evidence="1" id="KW-1133">Transmembrane helix</keyword>
<keyword evidence="1" id="KW-0472">Membrane</keyword>
<feature type="transmembrane region" description="Helical" evidence="1">
    <location>
        <begin position="234"/>
        <end position="250"/>
    </location>
</feature>
<evidence type="ECO:0000259" key="2">
    <source>
        <dbReference type="Pfam" id="PF20151"/>
    </source>
</evidence>
<proteinExistence type="predicted"/>
<feature type="transmembrane region" description="Helical" evidence="1">
    <location>
        <begin position="256"/>
        <end position="273"/>
    </location>
</feature>
<evidence type="ECO:0000313" key="4">
    <source>
        <dbReference type="Proteomes" id="UP000054166"/>
    </source>
</evidence>
<evidence type="ECO:0000256" key="1">
    <source>
        <dbReference type="SAM" id="Phobius"/>
    </source>
</evidence>